<dbReference type="InterPro" id="IPR012885">
    <property type="entry name" value="F-box_Sdz-33"/>
</dbReference>
<sequence>MEQASENLDNLEEEVFPLLKLPSIGMENALSIMTPLELIELSSLSVRSKTTVKNFFRIKPKFETHLNIIDGAHIRISKNYQDWFLKKINKPGIEEERRFMNNEMNELTKAFEYIKEVLGCDFKSVRIDLDKSPTENRRLIDWLRSQQPSFDTIAVEGNYLNYDDDVKYLMENLKVTGEFIPVKLRHADDFRLEIPNNLRVLQVEHSGFIKFEQFMKLDCEQIVFFQSPLTSQEIHRFLKSWMACESHLNLKALQVSIVHPDVIDAVNGVPHEEVEIDDNIQEVFRRYAFFHLQTRGFNITRSDGKIATACVLQSRDKSRLYLVLH</sequence>
<dbReference type="AlphaFoldDB" id="A0A1I7TH82"/>
<evidence type="ECO:0000259" key="1">
    <source>
        <dbReference type="Pfam" id="PF07735"/>
    </source>
</evidence>
<dbReference type="Pfam" id="PF07735">
    <property type="entry name" value="FBA_2"/>
    <property type="match status" value="1"/>
</dbReference>
<dbReference type="Proteomes" id="UP000095282">
    <property type="component" value="Unplaced"/>
</dbReference>
<name>A0A1I7TH82_9PELO</name>
<feature type="domain" description="Sdz-33 F-box" evidence="1">
    <location>
        <begin position="190"/>
        <end position="255"/>
    </location>
</feature>
<accession>A0A1I7TH82</accession>
<keyword evidence="2" id="KW-1185">Reference proteome</keyword>
<evidence type="ECO:0000313" key="3">
    <source>
        <dbReference type="WBParaSite" id="Csp11.Scaffold612.g5904.t1"/>
    </source>
</evidence>
<protein>
    <submittedName>
        <fullName evidence="3">FBA_2 domain-containing protein</fullName>
    </submittedName>
</protein>
<dbReference type="PANTHER" id="PTHR21503">
    <property type="entry name" value="F-BOX-CONTAINING HYPOTHETICAL PROTEIN C.ELEGANS"/>
    <property type="match status" value="1"/>
</dbReference>
<dbReference type="WBParaSite" id="Csp11.Scaffold612.g5904.t1">
    <property type="protein sequence ID" value="Csp11.Scaffold612.g5904.t1"/>
    <property type="gene ID" value="Csp11.Scaffold612.g5904"/>
</dbReference>
<organism evidence="2 3">
    <name type="scientific">Caenorhabditis tropicalis</name>
    <dbReference type="NCBI Taxonomy" id="1561998"/>
    <lineage>
        <taxon>Eukaryota</taxon>
        <taxon>Metazoa</taxon>
        <taxon>Ecdysozoa</taxon>
        <taxon>Nematoda</taxon>
        <taxon>Chromadorea</taxon>
        <taxon>Rhabditida</taxon>
        <taxon>Rhabditina</taxon>
        <taxon>Rhabditomorpha</taxon>
        <taxon>Rhabditoidea</taxon>
        <taxon>Rhabditidae</taxon>
        <taxon>Peloderinae</taxon>
        <taxon>Caenorhabditis</taxon>
    </lineage>
</organism>
<evidence type="ECO:0000313" key="2">
    <source>
        <dbReference type="Proteomes" id="UP000095282"/>
    </source>
</evidence>
<reference evidence="3" key="1">
    <citation type="submission" date="2016-11" db="UniProtKB">
        <authorList>
            <consortium name="WormBaseParasite"/>
        </authorList>
    </citation>
    <scope>IDENTIFICATION</scope>
</reference>
<proteinExistence type="predicted"/>